<keyword evidence="3" id="KW-1185">Reference proteome</keyword>
<dbReference type="PANTHER" id="PTHR22744">
    <property type="entry name" value="HELIX LOOP HELIX PROTEIN 21-RELATED"/>
    <property type="match status" value="1"/>
</dbReference>
<name>A0A8S3SXM7_MYTED</name>
<dbReference type="OrthoDB" id="6161449at2759"/>
<dbReference type="PANTHER" id="PTHR22744:SF17">
    <property type="entry name" value="BTB DOMAIN-CONTAINING PROTEIN"/>
    <property type="match status" value="1"/>
</dbReference>
<dbReference type="InterPro" id="IPR011333">
    <property type="entry name" value="SKP1/BTB/POZ_sf"/>
</dbReference>
<dbReference type="PROSITE" id="PS50097">
    <property type="entry name" value="BTB"/>
    <property type="match status" value="1"/>
</dbReference>
<dbReference type="AlphaFoldDB" id="A0A8S3SXM7"/>
<accession>A0A8S3SXM7</accession>
<proteinExistence type="predicted"/>
<evidence type="ECO:0000313" key="2">
    <source>
        <dbReference type="EMBL" id="CAG2226398.1"/>
    </source>
</evidence>
<dbReference type="Gene3D" id="3.30.710.10">
    <property type="entry name" value="Potassium Channel Kv1.1, Chain A"/>
    <property type="match status" value="1"/>
</dbReference>
<reference evidence="2" key="1">
    <citation type="submission" date="2021-03" db="EMBL/GenBank/DDBJ databases">
        <authorList>
            <person name="Bekaert M."/>
        </authorList>
    </citation>
    <scope>NUCLEOTIDE SEQUENCE</scope>
</reference>
<evidence type="ECO:0000313" key="3">
    <source>
        <dbReference type="Proteomes" id="UP000683360"/>
    </source>
</evidence>
<dbReference type="Proteomes" id="UP000683360">
    <property type="component" value="Unassembled WGS sequence"/>
</dbReference>
<organism evidence="2 3">
    <name type="scientific">Mytilus edulis</name>
    <name type="common">Blue mussel</name>
    <dbReference type="NCBI Taxonomy" id="6550"/>
    <lineage>
        <taxon>Eukaryota</taxon>
        <taxon>Metazoa</taxon>
        <taxon>Spiralia</taxon>
        <taxon>Lophotrochozoa</taxon>
        <taxon>Mollusca</taxon>
        <taxon>Bivalvia</taxon>
        <taxon>Autobranchia</taxon>
        <taxon>Pteriomorphia</taxon>
        <taxon>Mytilida</taxon>
        <taxon>Mytiloidea</taxon>
        <taxon>Mytilidae</taxon>
        <taxon>Mytilinae</taxon>
        <taxon>Mytilus</taxon>
    </lineage>
</organism>
<protein>
    <recommendedName>
        <fullName evidence="1">BTB domain-containing protein</fullName>
    </recommendedName>
</protein>
<gene>
    <name evidence="2" type="ORF">MEDL_39538</name>
</gene>
<dbReference type="SUPFAM" id="SSF54695">
    <property type="entry name" value="POZ domain"/>
    <property type="match status" value="1"/>
</dbReference>
<dbReference type="Pfam" id="PF00651">
    <property type="entry name" value="BTB"/>
    <property type="match status" value="1"/>
</dbReference>
<dbReference type="SMART" id="SM00225">
    <property type="entry name" value="BTB"/>
    <property type="match status" value="1"/>
</dbReference>
<dbReference type="EMBL" id="CAJPWZ010001900">
    <property type="protein sequence ID" value="CAG2226398.1"/>
    <property type="molecule type" value="Genomic_DNA"/>
</dbReference>
<sequence length="278" mass="31910">MEPAPEEAPISFVERNNLPLRNTSSCFVKPDKRSIPEEDVAGVSIVDDVEAISKLSSPFNEPNVAFVIEGRKLYVQKEQLVAVSPVFEALFSDKFLEGSKAEIPLPEKNLNNFVRFLRYLCPGFDDELTEDIVHHMLPLADEYQTDGLQKRIEKFLVNSVLSGSDTITSDEIILKILEAEKYNVSDYLDKCITVASRKQFQSLTKSPKFKRISKNTKIKISFKRWDDLDQIYNKSLKVNSQFRAYEEHTKQSRIHAQKQHIVDMADLGRNVESYMQDN</sequence>
<evidence type="ECO:0000259" key="1">
    <source>
        <dbReference type="PROSITE" id="PS50097"/>
    </source>
</evidence>
<comment type="caution">
    <text evidence="2">The sequence shown here is derived from an EMBL/GenBank/DDBJ whole genome shotgun (WGS) entry which is preliminary data.</text>
</comment>
<feature type="domain" description="BTB" evidence="1">
    <location>
        <begin position="62"/>
        <end position="120"/>
    </location>
</feature>
<dbReference type="InterPro" id="IPR000210">
    <property type="entry name" value="BTB/POZ_dom"/>
</dbReference>